<gene>
    <name evidence="2" type="ORF">DSL64_21510</name>
</gene>
<sequence>MDAAIRKTIGRNVRKIREASGLSQIKFAMLTGLSRASVVNIESGDKGYNINLLDRISTFSNYKVEQICSTDLKIPKNLREILVNHHRADLSNYATLNETPALVYAINYHLLESTFFESPREINEIKLFFERLGWRYLGTSIQNALKRMPDKVLIEEHELKMRTYTYRSFLYNKYL</sequence>
<dbReference type="InterPro" id="IPR010982">
    <property type="entry name" value="Lambda_DNA-bd_dom_sf"/>
</dbReference>
<dbReference type="Gene3D" id="1.10.260.40">
    <property type="entry name" value="lambda repressor-like DNA-binding domains"/>
    <property type="match status" value="1"/>
</dbReference>
<protein>
    <recommendedName>
        <fullName evidence="1">HTH cro/C1-type domain-containing protein</fullName>
    </recommendedName>
</protein>
<dbReference type="InterPro" id="IPR001387">
    <property type="entry name" value="Cro/C1-type_HTH"/>
</dbReference>
<name>A0A3D8Y737_9BACT</name>
<evidence type="ECO:0000259" key="1">
    <source>
        <dbReference type="PROSITE" id="PS50943"/>
    </source>
</evidence>
<evidence type="ECO:0000313" key="2">
    <source>
        <dbReference type="EMBL" id="REA58188.1"/>
    </source>
</evidence>
<keyword evidence="3" id="KW-1185">Reference proteome</keyword>
<dbReference type="SUPFAM" id="SSF47413">
    <property type="entry name" value="lambda repressor-like DNA-binding domains"/>
    <property type="match status" value="1"/>
</dbReference>
<dbReference type="Pfam" id="PF01381">
    <property type="entry name" value="HTH_3"/>
    <property type="match status" value="1"/>
</dbReference>
<comment type="caution">
    <text evidence="2">The sequence shown here is derived from an EMBL/GenBank/DDBJ whole genome shotgun (WGS) entry which is preliminary data.</text>
</comment>
<evidence type="ECO:0000313" key="3">
    <source>
        <dbReference type="Proteomes" id="UP000256373"/>
    </source>
</evidence>
<reference evidence="2 3" key="1">
    <citation type="submission" date="2018-07" db="EMBL/GenBank/DDBJ databases">
        <title>Dyadobacter roseus sp. nov., isolated from rose rhizosphere soil.</title>
        <authorList>
            <person name="Chen L."/>
        </authorList>
    </citation>
    <scope>NUCLEOTIDE SEQUENCE [LARGE SCALE GENOMIC DNA]</scope>
    <source>
        <strain evidence="2 3">RS19</strain>
    </source>
</reference>
<dbReference type="CDD" id="cd00093">
    <property type="entry name" value="HTH_XRE"/>
    <property type="match status" value="1"/>
</dbReference>
<organism evidence="2 3">
    <name type="scientific">Dyadobacter luteus</name>
    <dbReference type="NCBI Taxonomy" id="2259619"/>
    <lineage>
        <taxon>Bacteria</taxon>
        <taxon>Pseudomonadati</taxon>
        <taxon>Bacteroidota</taxon>
        <taxon>Cytophagia</taxon>
        <taxon>Cytophagales</taxon>
        <taxon>Spirosomataceae</taxon>
        <taxon>Dyadobacter</taxon>
    </lineage>
</organism>
<dbReference type="EMBL" id="QNUL01000022">
    <property type="protein sequence ID" value="REA58188.1"/>
    <property type="molecule type" value="Genomic_DNA"/>
</dbReference>
<dbReference type="Proteomes" id="UP000256373">
    <property type="component" value="Unassembled WGS sequence"/>
</dbReference>
<dbReference type="AlphaFoldDB" id="A0A3D8Y737"/>
<dbReference type="PROSITE" id="PS50943">
    <property type="entry name" value="HTH_CROC1"/>
    <property type="match status" value="1"/>
</dbReference>
<dbReference type="OrthoDB" id="708916at2"/>
<dbReference type="GO" id="GO:0003677">
    <property type="term" value="F:DNA binding"/>
    <property type="evidence" value="ECO:0007669"/>
    <property type="project" value="InterPro"/>
</dbReference>
<accession>A0A3D8Y737</accession>
<dbReference type="SMART" id="SM00530">
    <property type="entry name" value="HTH_XRE"/>
    <property type="match status" value="1"/>
</dbReference>
<dbReference type="RefSeq" id="WP_115833004.1">
    <property type="nucleotide sequence ID" value="NZ_QNUL01000022.1"/>
</dbReference>
<proteinExistence type="predicted"/>
<feature type="domain" description="HTH cro/C1-type" evidence="1">
    <location>
        <begin position="13"/>
        <end position="67"/>
    </location>
</feature>